<evidence type="ECO:0000313" key="2">
    <source>
        <dbReference type="Proteomes" id="UP000789702"/>
    </source>
</evidence>
<protein>
    <submittedName>
        <fullName evidence="1">13146_t:CDS:1</fullName>
    </submittedName>
</protein>
<name>A0ACA9LXL7_9GLOM</name>
<organism evidence="1 2">
    <name type="scientific">Dentiscutata heterogama</name>
    <dbReference type="NCBI Taxonomy" id="1316150"/>
    <lineage>
        <taxon>Eukaryota</taxon>
        <taxon>Fungi</taxon>
        <taxon>Fungi incertae sedis</taxon>
        <taxon>Mucoromycota</taxon>
        <taxon>Glomeromycotina</taxon>
        <taxon>Glomeromycetes</taxon>
        <taxon>Diversisporales</taxon>
        <taxon>Gigasporaceae</taxon>
        <taxon>Dentiscutata</taxon>
    </lineage>
</organism>
<reference evidence="1" key="1">
    <citation type="submission" date="2021-06" db="EMBL/GenBank/DDBJ databases">
        <authorList>
            <person name="Kallberg Y."/>
            <person name="Tangrot J."/>
            <person name="Rosling A."/>
        </authorList>
    </citation>
    <scope>NUCLEOTIDE SEQUENCE</scope>
    <source>
        <strain evidence="1">IL203A</strain>
    </source>
</reference>
<gene>
    <name evidence="1" type="ORF">DHETER_LOCUS5308</name>
</gene>
<comment type="caution">
    <text evidence="1">The sequence shown here is derived from an EMBL/GenBank/DDBJ whole genome shotgun (WGS) entry which is preliminary data.</text>
</comment>
<evidence type="ECO:0000313" key="1">
    <source>
        <dbReference type="EMBL" id="CAG8552910.1"/>
    </source>
</evidence>
<feature type="non-terminal residue" evidence="1">
    <location>
        <position position="1"/>
    </location>
</feature>
<accession>A0ACA9LXL7</accession>
<dbReference type="Proteomes" id="UP000789702">
    <property type="component" value="Unassembled WGS sequence"/>
</dbReference>
<proteinExistence type="predicted"/>
<sequence>NLKVFAIQMIKYLLEKKFERKLKRLTDLTNKKKVVVVKKKTNYEIGHDFEKIIVKLLNNNGFVAQLVVFQPGDFGSNIFTSYKKNLIIIQYKNQMSK</sequence>
<dbReference type="EMBL" id="CAJVPU010005810">
    <property type="protein sequence ID" value="CAG8552910.1"/>
    <property type="molecule type" value="Genomic_DNA"/>
</dbReference>
<keyword evidence="2" id="KW-1185">Reference proteome</keyword>